<feature type="signal peptide" evidence="1">
    <location>
        <begin position="1"/>
        <end position="21"/>
    </location>
</feature>
<proteinExistence type="predicted"/>
<gene>
    <name evidence="2" type="ORF">DH17_16370</name>
</gene>
<evidence type="ECO:0000313" key="3">
    <source>
        <dbReference type="Proteomes" id="UP000031012"/>
    </source>
</evidence>
<dbReference type="PROSITE" id="PS51257">
    <property type="entry name" value="PROKAR_LIPOPROTEIN"/>
    <property type="match status" value="1"/>
</dbReference>
<name>A0A0B2UDV0_9GAMM</name>
<accession>A0A0B2UDV0</accession>
<protein>
    <recommendedName>
        <fullName evidence="4">Lipoprotein</fullName>
    </recommendedName>
</protein>
<evidence type="ECO:0008006" key="4">
    <source>
        <dbReference type="Google" id="ProtNLM"/>
    </source>
</evidence>
<keyword evidence="1" id="KW-0732">Signal</keyword>
<dbReference type="AlphaFoldDB" id="A0A0B2UDV0"/>
<evidence type="ECO:0000313" key="2">
    <source>
        <dbReference type="EMBL" id="KHN67090.1"/>
    </source>
</evidence>
<dbReference type="EMBL" id="JHQK01000006">
    <property type="protein sequence ID" value="KHN67090.1"/>
    <property type="molecule type" value="Genomic_DNA"/>
</dbReference>
<reference evidence="2 3" key="1">
    <citation type="submission" date="2014-03" db="EMBL/GenBank/DDBJ databases">
        <title>Genome sequence of the diesel-degrader and plant-growth promoter Acinetobacter oleivorans PF-1 isolated from the roots of poplar tree.</title>
        <authorList>
            <person name="Gkorezis P."/>
            <person name="van Hamme J."/>
            <person name="Rineau F."/>
            <person name="Vangronsveld J."/>
            <person name="Francetti A."/>
        </authorList>
    </citation>
    <scope>NUCLEOTIDE SEQUENCE [LARGE SCALE GENOMIC DNA]</scope>
    <source>
        <strain evidence="2 3">PF1</strain>
    </source>
</reference>
<sequence>MNKIIVLGLLSFMNISLTACGGCSTLAGCNGSDRSPYYITSVSNQIRGITLPSKTKLTYQSQHFKQEYEQAHALKEKNLTSITLPEHTAIVWGGMPVDMFVQFANPEMKGFSVYPARGFRTELSNEFLRLWKSCESDLNINLKNPNDWTFNPANMEIIGCSVKIQKRSDYTEDSVRQDEADEFLRKMNHALHQLPKQQNYPVLHRPTK</sequence>
<organism evidence="2 3">
    <name type="scientific">Acinetobacter oleivorans</name>
    <dbReference type="NCBI Taxonomy" id="1148157"/>
    <lineage>
        <taxon>Bacteria</taxon>
        <taxon>Pseudomonadati</taxon>
        <taxon>Pseudomonadota</taxon>
        <taxon>Gammaproteobacteria</taxon>
        <taxon>Moraxellales</taxon>
        <taxon>Moraxellaceae</taxon>
        <taxon>Acinetobacter</taxon>
    </lineage>
</organism>
<evidence type="ECO:0000256" key="1">
    <source>
        <dbReference type="SAM" id="SignalP"/>
    </source>
</evidence>
<dbReference type="Proteomes" id="UP000031012">
    <property type="component" value="Unassembled WGS sequence"/>
</dbReference>
<comment type="caution">
    <text evidence="2">The sequence shown here is derived from an EMBL/GenBank/DDBJ whole genome shotgun (WGS) entry which is preliminary data.</text>
</comment>
<feature type="chain" id="PRO_5002076263" description="Lipoprotein" evidence="1">
    <location>
        <begin position="22"/>
        <end position="208"/>
    </location>
</feature>